<dbReference type="Pfam" id="PF03551">
    <property type="entry name" value="PadR"/>
    <property type="match status" value="1"/>
</dbReference>
<dbReference type="RefSeq" id="WP_263593802.1">
    <property type="nucleotide sequence ID" value="NZ_CP107020.1"/>
</dbReference>
<dbReference type="Gene3D" id="1.10.10.10">
    <property type="entry name" value="Winged helix-like DNA-binding domain superfamily/Winged helix DNA-binding domain"/>
    <property type="match status" value="1"/>
</dbReference>
<gene>
    <name evidence="2" type="ORF">BRM3_13455</name>
</gene>
<dbReference type="InterPro" id="IPR036388">
    <property type="entry name" value="WH-like_DNA-bd_sf"/>
</dbReference>
<organism evidence="2 3">
    <name type="scientific">Brachybacterium huguangmaarense</name>
    <dbReference type="NCBI Taxonomy" id="1652028"/>
    <lineage>
        <taxon>Bacteria</taxon>
        <taxon>Bacillati</taxon>
        <taxon>Actinomycetota</taxon>
        <taxon>Actinomycetes</taxon>
        <taxon>Micrococcales</taxon>
        <taxon>Dermabacteraceae</taxon>
        <taxon>Brachybacterium</taxon>
    </lineage>
</organism>
<dbReference type="PANTHER" id="PTHR43252">
    <property type="entry name" value="TRANSCRIPTIONAL REGULATOR YQJI"/>
    <property type="match status" value="1"/>
</dbReference>
<evidence type="ECO:0000313" key="2">
    <source>
        <dbReference type="EMBL" id="UYG16589.1"/>
    </source>
</evidence>
<accession>A0ABY6G059</accession>
<dbReference type="InterPro" id="IPR005149">
    <property type="entry name" value="Tscrpt_reg_PadR_N"/>
</dbReference>
<name>A0ABY6G059_9MICO</name>
<keyword evidence="3" id="KW-1185">Reference proteome</keyword>
<dbReference type="InterPro" id="IPR036390">
    <property type="entry name" value="WH_DNA-bd_sf"/>
</dbReference>
<evidence type="ECO:0000259" key="1">
    <source>
        <dbReference type="Pfam" id="PF03551"/>
    </source>
</evidence>
<proteinExistence type="predicted"/>
<protein>
    <submittedName>
        <fullName evidence="2">PadR family transcriptional regulator</fullName>
    </submittedName>
</protein>
<sequence>MTARLKLTPLGVTVLALLRESDMHPYEMLRLLLERRRDRVVPVTKGTLYHTVARLERQELIAEVGVDREGNRPERTTYTLLDRGQAAIVEWVRSELPRVDPHGSFRLALVEAHNLPRAEALALLAARREMLATSHEDYRSTLEDARSRAVPEQYLVDADRQVELLEAELRWLDRTLARFSVPDLPWVGDDSPAPDLRAR</sequence>
<dbReference type="EMBL" id="CP107020">
    <property type="protein sequence ID" value="UYG16589.1"/>
    <property type="molecule type" value="Genomic_DNA"/>
</dbReference>
<dbReference type="PANTHER" id="PTHR43252:SF6">
    <property type="entry name" value="NEGATIVE TRANSCRIPTION REGULATOR PADR"/>
    <property type="match status" value="1"/>
</dbReference>
<evidence type="ECO:0000313" key="3">
    <source>
        <dbReference type="Proteomes" id="UP001164305"/>
    </source>
</evidence>
<dbReference type="Proteomes" id="UP001164305">
    <property type="component" value="Chromosome"/>
</dbReference>
<feature type="domain" description="Transcription regulator PadR N-terminal" evidence="1">
    <location>
        <begin position="14"/>
        <end position="88"/>
    </location>
</feature>
<reference evidence="2" key="1">
    <citation type="submission" date="2022-10" db="EMBL/GenBank/DDBJ databases">
        <title>Whole-Genome Sequencing of Brachybacterium huguangmaarense BRM-3, Isolated from Betula schmidtii.</title>
        <authorList>
            <person name="Haam D."/>
        </authorList>
    </citation>
    <scope>NUCLEOTIDE SEQUENCE</scope>
    <source>
        <strain evidence="2">BRM-3</strain>
    </source>
</reference>
<dbReference type="SUPFAM" id="SSF46785">
    <property type="entry name" value="Winged helix' DNA-binding domain"/>
    <property type="match status" value="1"/>
</dbReference>